<gene>
    <name evidence="1" type="ORF">RIMI_LOCUS4105790</name>
</gene>
<accession>A0ABN9L3W2</accession>
<comment type="caution">
    <text evidence="1">The sequence shown here is derived from an EMBL/GenBank/DDBJ whole genome shotgun (WGS) entry which is preliminary data.</text>
</comment>
<protein>
    <submittedName>
        <fullName evidence="1">Uncharacterized protein</fullName>
    </submittedName>
</protein>
<reference evidence="1" key="1">
    <citation type="submission" date="2023-07" db="EMBL/GenBank/DDBJ databases">
        <authorList>
            <person name="Stuckert A."/>
        </authorList>
    </citation>
    <scope>NUCLEOTIDE SEQUENCE</scope>
</reference>
<organism evidence="1 2">
    <name type="scientific">Ranitomeya imitator</name>
    <name type="common">mimic poison frog</name>
    <dbReference type="NCBI Taxonomy" id="111125"/>
    <lineage>
        <taxon>Eukaryota</taxon>
        <taxon>Metazoa</taxon>
        <taxon>Chordata</taxon>
        <taxon>Craniata</taxon>
        <taxon>Vertebrata</taxon>
        <taxon>Euteleostomi</taxon>
        <taxon>Amphibia</taxon>
        <taxon>Batrachia</taxon>
        <taxon>Anura</taxon>
        <taxon>Neobatrachia</taxon>
        <taxon>Hyloidea</taxon>
        <taxon>Dendrobatidae</taxon>
        <taxon>Dendrobatinae</taxon>
        <taxon>Ranitomeya</taxon>
    </lineage>
</organism>
<dbReference type="EMBL" id="CAUEEQ010006447">
    <property type="protein sequence ID" value="CAJ0930082.1"/>
    <property type="molecule type" value="Genomic_DNA"/>
</dbReference>
<keyword evidence="2" id="KW-1185">Reference proteome</keyword>
<dbReference type="Proteomes" id="UP001176940">
    <property type="component" value="Unassembled WGS sequence"/>
</dbReference>
<evidence type="ECO:0000313" key="1">
    <source>
        <dbReference type="EMBL" id="CAJ0930082.1"/>
    </source>
</evidence>
<sequence>MPLFPPDVMDMVDVIVEGTGPVVQYLSSIMTDVLHAQRDALPLCLALQSYDEALQSLDISSSVYNSLQNFHHYYSLWLPPSARKPLVSDL</sequence>
<name>A0ABN9L3W2_9NEOB</name>
<proteinExistence type="predicted"/>
<evidence type="ECO:0000313" key="2">
    <source>
        <dbReference type="Proteomes" id="UP001176940"/>
    </source>
</evidence>